<comment type="similarity">
    <text evidence="1">Belongs to the RRF family.</text>
</comment>
<evidence type="ECO:0000256" key="2">
    <source>
        <dbReference type="ARBA" id="ARBA00022917"/>
    </source>
</evidence>
<sequence>MAYDFTEFKRASESSLEWLKKEYASISTGRAAPSVLDRISVSAYGSSMHISQLATISIEDSRTIRITPWDKEIAKDIDKTIRESNLGLSVSLDATGLRVSFPELTGERRVILSRLAREKLEEARIRVRAEREKSINSFTKREGEGGYGEDEKLRFKTELQKLVDDTNQKLEELTSKKEKEILE</sequence>
<dbReference type="PANTHER" id="PTHR20982:SF3">
    <property type="entry name" value="MITOCHONDRIAL RIBOSOME RECYCLING FACTOR PSEUDO 1"/>
    <property type="match status" value="1"/>
</dbReference>
<keyword evidence="3" id="KW-0175">Coiled coil</keyword>
<dbReference type="NCBIfam" id="TIGR00496">
    <property type="entry name" value="frr"/>
    <property type="match status" value="1"/>
</dbReference>
<dbReference type="SUPFAM" id="SSF55194">
    <property type="entry name" value="Ribosome recycling factor, RRF"/>
    <property type="match status" value="1"/>
</dbReference>
<proteinExistence type="inferred from homology"/>
<name>A0A2M7WSA7_9BACT</name>
<evidence type="ECO:0000256" key="3">
    <source>
        <dbReference type="SAM" id="Coils"/>
    </source>
</evidence>
<dbReference type="Pfam" id="PF01765">
    <property type="entry name" value="RRF"/>
    <property type="match status" value="1"/>
</dbReference>
<dbReference type="Gene3D" id="3.30.1360.40">
    <property type="match status" value="1"/>
</dbReference>
<comment type="caution">
    <text evidence="5">The sequence shown here is derived from an EMBL/GenBank/DDBJ whole genome shotgun (WGS) entry which is preliminary data.</text>
</comment>
<dbReference type="InterPro" id="IPR023584">
    <property type="entry name" value="Ribosome_recyc_fac_dom"/>
</dbReference>
<dbReference type="PANTHER" id="PTHR20982">
    <property type="entry name" value="RIBOSOME RECYCLING FACTOR"/>
    <property type="match status" value="1"/>
</dbReference>
<dbReference type="GO" id="GO:0043023">
    <property type="term" value="F:ribosomal large subunit binding"/>
    <property type="evidence" value="ECO:0007669"/>
    <property type="project" value="TreeGrafter"/>
</dbReference>
<evidence type="ECO:0000256" key="1">
    <source>
        <dbReference type="ARBA" id="ARBA00005912"/>
    </source>
</evidence>
<evidence type="ECO:0000259" key="4">
    <source>
        <dbReference type="Pfam" id="PF01765"/>
    </source>
</evidence>
<dbReference type="EMBL" id="PFXF01000018">
    <property type="protein sequence ID" value="PJA32890.1"/>
    <property type="molecule type" value="Genomic_DNA"/>
</dbReference>
<dbReference type="InterPro" id="IPR002661">
    <property type="entry name" value="Ribosome_recyc_fac"/>
</dbReference>
<dbReference type="Proteomes" id="UP000230758">
    <property type="component" value="Unassembled WGS sequence"/>
</dbReference>
<reference evidence="6" key="1">
    <citation type="submission" date="2017-09" db="EMBL/GenBank/DDBJ databases">
        <title>Depth-based differentiation of microbial function through sediment-hosted aquifers and enrichment of novel symbionts in the deep terrestrial subsurface.</title>
        <authorList>
            <person name="Probst A.J."/>
            <person name="Ladd B."/>
            <person name="Jarett J.K."/>
            <person name="Geller-Mcgrath D.E."/>
            <person name="Sieber C.M.K."/>
            <person name="Emerson J.B."/>
            <person name="Anantharaman K."/>
            <person name="Thomas B.C."/>
            <person name="Malmstrom R."/>
            <person name="Stieglmeier M."/>
            <person name="Klingl A."/>
            <person name="Woyke T."/>
            <person name="Ryan C.M."/>
            <person name="Banfield J.F."/>
        </authorList>
    </citation>
    <scope>NUCLEOTIDE SEQUENCE [LARGE SCALE GENOMIC DNA]</scope>
</reference>
<accession>A0A2M7WSA7</accession>
<feature type="domain" description="Ribosome recycling factor" evidence="4">
    <location>
        <begin position="19"/>
        <end position="182"/>
    </location>
</feature>
<dbReference type="Gene3D" id="1.10.132.20">
    <property type="entry name" value="Ribosome-recycling factor"/>
    <property type="match status" value="1"/>
</dbReference>
<dbReference type="GO" id="GO:0006412">
    <property type="term" value="P:translation"/>
    <property type="evidence" value="ECO:0007669"/>
    <property type="project" value="UniProtKB-KW"/>
</dbReference>
<evidence type="ECO:0000313" key="6">
    <source>
        <dbReference type="Proteomes" id="UP000230758"/>
    </source>
</evidence>
<keyword evidence="2" id="KW-0648">Protein biosynthesis</keyword>
<dbReference type="FunFam" id="3.30.1360.40:FF:000001">
    <property type="entry name" value="Ribosome-recycling factor"/>
    <property type="match status" value="1"/>
</dbReference>
<dbReference type="InterPro" id="IPR036191">
    <property type="entry name" value="RRF_sf"/>
</dbReference>
<feature type="coiled-coil region" evidence="3">
    <location>
        <begin position="113"/>
        <end position="183"/>
    </location>
</feature>
<gene>
    <name evidence="5" type="ORF">CO185_01435</name>
</gene>
<dbReference type="AlphaFoldDB" id="A0A2M7WSA7"/>
<protein>
    <submittedName>
        <fullName evidence="5">Ribosome recycling factor</fullName>
    </submittedName>
</protein>
<organism evidence="5 6">
    <name type="scientific">Candidatus Zambryskibacteria bacterium CG_4_9_14_3_um_filter_42_15</name>
    <dbReference type="NCBI Taxonomy" id="1975112"/>
    <lineage>
        <taxon>Bacteria</taxon>
        <taxon>Candidatus Zambryskiibacteriota</taxon>
    </lineage>
</organism>
<evidence type="ECO:0000313" key="5">
    <source>
        <dbReference type="EMBL" id="PJA32890.1"/>
    </source>
</evidence>